<proteinExistence type="predicted"/>
<name>A0ABP7SDD7_9PSEU</name>
<reference evidence="2" key="1">
    <citation type="journal article" date="2019" name="Int. J. Syst. Evol. Microbiol.">
        <title>The Global Catalogue of Microorganisms (GCM) 10K type strain sequencing project: providing services to taxonomists for standard genome sequencing and annotation.</title>
        <authorList>
            <consortium name="The Broad Institute Genomics Platform"/>
            <consortium name="The Broad Institute Genome Sequencing Center for Infectious Disease"/>
            <person name="Wu L."/>
            <person name="Ma J."/>
        </authorList>
    </citation>
    <scope>NUCLEOTIDE SEQUENCE [LARGE SCALE GENOMIC DNA]</scope>
    <source>
        <strain evidence="2">JCM 17342</strain>
    </source>
</reference>
<gene>
    <name evidence="1" type="ORF">GCM10022247_35440</name>
</gene>
<keyword evidence="2" id="KW-1185">Reference proteome</keyword>
<protein>
    <submittedName>
        <fullName evidence="1">Uncharacterized protein</fullName>
    </submittedName>
</protein>
<organism evidence="1 2">
    <name type="scientific">Allokutzneria multivorans</name>
    <dbReference type="NCBI Taxonomy" id="1142134"/>
    <lineage>
        <taxon>Bacteria</taxon>
        <taxon>Bacillati</taxon>
        <taxon>Actinomycetota</taxon>
        <taxon>Actinomycetes</taxon>
        <taxon>Pseudonocardiales</taxon>
        <taxon>Pseudonocardiaceae</taxon>
        <taxon>Allokutzneria</taxon>
    </lineage>
</organism>
<dbReference type="EMBL" id="BAABAL010000012">
    <property type="protein sequence ID" value="GAA4010189.1"/>
    <property type="molecule type" value="Genomic_DNA"/>
</dbReference>
<sequence>MSTVSALIKWNSLNPASDPARTDSPMRVRPLAWVCVAVLDGPSQEAADPVAGVGPVGGPLVEVSLSAGENYYFSFEVDGGWYDYVKIMGFAEFLTPDDDEDKRRFVEITAHHPTYAFIDPDKLAKFCAPHGIGIQH</sequence>
<evidence type="ECO:0000313" key="1">
    <source>
        <dbReference type="EMBL" id="GAA4010189.1"/>
    </source>
</evidence>
<dbReference type="Proteomes" id="UP001501747">
    <property type="component" value="Unassembled WGS sequence"/>
</dbReference>
<dbReference type="RefSeq" id="WP_344876087.1">
    <property type="nucleotide sequence ID" value="NZ_BAABAL010000012.1"/>
</dbReference>
<comment type="caution">
    <text evidence="1">The sequence shown here is derived from an EMBL/GenBank/DDBJ whole genome shotgun (WGS) entry which is preliminary data.</text>
</comment>
<accession>A0ABP7SDD7</accession>
<evidence type="ECO:0000313" key="2">
    <source>
        <dbReference type="Proteomes" id="UP001501747"/>
    </source>
</evidence>